<evidence type="ECO:0000313" key="10">
    <source>
        <dbReference type="EMBL" id="KAL3889870.1"/>
    </source>
</evidence>
<dbReference type="PROSITE" id="PS50215">
    <property type="entry name" value="ADAM_MEPRO"/>
    <property type="match status" value="1"/>
</dbReference>
<protein>
    <recommendedName>
        <fullName evidence="9">Peptidase M12B domain-containing protein</fullName>
    </recommendedName>
</protein>
<dbReference type="Proteomes" id="UP001634394">
    <property type="component" value="Unassembled WGS sequence"/>
</dbReference>
<evidence type="ECO:0000256" key="7">
    <source>
        <dbReference type="ARBA" id="ARBA00023180"/>
    </source>
</evidence>
<gene>
    <name evidence="10" type="ORF">ACJMK2_002192</name>
</gene>
<dbReference type="Pfam" id="PF13582">
    <property type="entry name" value="Reprolysin_3"/>
    <property type="match status" value="1"/>
</dbReference>
<dbReference type="InterPro" id="IPR001590">
    <property type="entry name" value="Peptidase_M12B"/>
</dbReference>
<accession>A0ABD3XXS7</accession>
<keyword evidence="4 8" id="KW-0862">Zinc</keyword>
<evidence type="ECO:0000256" key="8">
    <source>
        <dbReference type="PROSITE-ProRule" id="PRU00276"/>
    </source>
</evidence>
<evidence type="ECO:0000256" key="4">
    <source>
        <dbReference type="ARBA" id="ARBA00022833"/>
    </source>
</evidence>
<keyword evidence="2 8" id="KW-0479">Metal-binding</keyword>
<keyword evidence="3" id="KW-0378">Hydrolase</keyword>
<keyword evidence="6" id="KW-1015">Disulfide bond</keyword>
<organism evidence="10 11">
    <name type="scientific">Sinanodonta woodiana</name>
    <name type="common">Chinese pond mussel</name>
    <name type="synonym">Anodonta woodiana</name>
    <dbReference type="NCBI Taxonomy" id="1069815"/>
    <lineage>
        <taxon>Eukaryota</taxon>
        <taxon>Metazoa</taxon>
        <taxon>Spiralia</taxon>
        <taxon>Lophotrochozoa</taxon>
        <taxon>Mollusca</taxon>
        <taxon>Bivalvia</taxon>
        <taxon>Autobranchia</taxon>
        <taxon>Heteroconchia</taxon>
        <taxon>Palaeoheterodonta</taxon>
        <taxon>Unionida</taxon>
        <taxon>Unionoidea</taxon>
        <taxon>Unionidae</taxon>
        <taxon>Unioninae</taxon>
        <taxon>Sinanodonta</taxon>
    </lineage>
</organism>
<evidence type="ECO:0000256" key="6">
    <source>
        <dbReference type="ARBA" id="ARBA00023157"/>
    </source>
</evidence>
<dbReference type="InterPro" id="IPR041645">
    <property type="entry name" value="ADAMTS_CR_2"/>
</dbReference>
<evidence type="ECO:0000259" key="9">
    <source>
        <dbReference type="PROSITE" id="PS50215"/>
    </source>
</evidence>
<comment type="caution">
    <text evidence="10">The sequence shown here is derived from an EMBL/GenBank/DDBJ whole genome shotgun (WGS) entry which is preliminary data.</text>
</comment>
<dbReference type="GO" id="GO:0006508">
    <property type="term" value="P:proteolysis"/>
    <property type="evidence" value="ECO:0007669"/>
    <property type="project" value="UniProtKB-KW"/>
</dbReference>
<evidence type="ECO:0000313" key="11">
    <source>
        <dbReference type="Proteomes" id="UP001634394"/>
    </source>
</evidence>
<evidence type="ECO:0000256" key="5">
    <source>
        <dbReference type="ARBA" id="ARBA00023049"/>
    </source>
</evidence>
<reference evidence="10 11" key="1">
    <citation type="submission" date="2024-11" db="EMBL/GenBank/DDBJ databases">
        <title>Chromosome-level genome assembly of the freshwater bivalve Anodonta woodiana.</title>
        <authorList>
            <person name="Chen X."/>
        </authorList>
    </citation>
    <scope>NUCLEOTIDE SEQUENCE [LARGE SCALE GENOMIC DNA]</scope>
    <source>
        <strain evidence="10">MN2024</strain>
        <tissue evidence="10">Gills</tissue>
    </source>
</reference>
<keyword evidence="1" id="KW-0645">Protease</keyword>
<dbReference type="InterPro" id="IPR024079">
    <property type="entry name" value="MetalloPept_cat_dom_sf"/>
</dbReference>
<keyword evidence="7" id="KW-0325">Glycoprotein</keyword>
<dbReference type="Gene3D" id="3.40.1620.60">
    <property type="match status" value="1"/>
</dbReference>
<comment type="caution">
    <text evidence="8">Lacks conserved residue(s) required for the propagation of feature annotation.</text>
</comment>
<name>A0ABD3XXS7_SINWO</name>
<evidence type="ECO:0000256" key="2">
    <source>
        <dbReference type="ARBA" id="ARBA00022723"/>
    </source>
</evidence>
<feature type="binding site" evidence="8">
    <location>
        <position position="376"/>
    </location>
    <ligand>
        <name>Zn(2+)</name>
        <dbReference type="ChEBI" id="CHEBI:29105"/>
        <note>catalytic</note>
    </ligand>
</feature>
<dbReference type="Pfam" id="PF17771">
    <property type="entry name" value="ADAMTS_CR_2"/>
    <property type="match status" value="1"/>
</dbReference>
<feature type="active site" evidence="8">
    <location>
        <position position="377"/>
    </location>
</feature>
<proteinExistence type="predicted"/>
<dbReference type="AlphaFoldDB" id="A0ABD3XXS7"/>
<dbReference type="GO" id="GO:0008237">
    <property type="term" value="F:metallopeptidase activity"/>
    <property type="evidence" value="ECO:0007669"/>
    <property type="project" value="UniProtKB-KW"/>
</dbReference>
<feature type="binding site" evidence="8">
    <location>
        <position position="386"/>
    </location>
    <ligand>
        <name>Zn(2+)</name>
        <dbReference type="ChEBI" id="CHEBI:29105"/>
        <note>catalytic</note>
    </ligand>
</feature>
<dbReference type="SUPFAM" id="SSF55486">
    <property type="entry name" value="Metalloproteases ('zincins'), catalytic domain"/>
    <property type="match status" value="1"/>
</dbReference>
<dbReference type="GO" id="GO:0046872">
    <property type="term" value="F:metal ion binding"/>
    <property type="evidence" value="ECO:0007669"/>
    <property type="project" value="UniProtKB-KW"/>
</dbReference>
<keyword evidence="5" id="KW-0482">Metalloprotease</keyword>
<keyword evidence="11" id="KW-1185">Reference proteome</keyword>
<evidence type="ECO:0000256" key="3">
    <source>
        <dbReference type="ARBA" id="ARBA00022801"/>
    </source>
</evidence>
<evidence type="ECO:0000256" key="1">
    <source>
        <dbReference type="ARBA" id="ARBA00022670"/>
    </source>
</evidence>
<dbReference type="PANTHER" id="PTHR11905">
    <property type="entry name" value="ADAM A DISINTEGRIN AND METALLOPROTEASE DOMAIN"/>
    <property type="match status" value="1"/>
</dbReference>
<dbReference type="PANTHER" id="PTHR11905:SF159">
    <property type="entry name" value="ADAM METALLOPROTEASE"/>
    <property type="match status" value="1"/>
</dbReference>
<dbReference type="Gene3D" id="3.40.390.10">
    <property type="entry name" value="Collagenase (Catalytic Domain)"/>
    <property type="match status" value="1"/>
</dbReference>
<feature type="domain" description="Peptidase M12B" evidence="9">
    <location>
        <begin position="203"/>
        <end position="435"/>
    </location>
</feature>
<dbReference type="EMBL" id="JBJQND010000001">
    <property type="protein sequence ID" value="KAL3889870.1"/>
    <property type="molecule type" value="Genomic_DNA"/>
</dbReference>
<sequence length="590" mass="66697">MLPLLLLLPVTGAYLFSHLPGPKERVDVIHINGRVKRSSDTDRVMFPPQMKYTLKLNDREVDLQLHRNYLMDAHVPVTVITNNTVTNLPIMSHSRNYAFYQMDGADSGASLLVKCPSLDKPCHLTGHFHLNGEEYAVEPDGDVLVTEDEQEDTIPHSAYKLEMKENNSNDTFYVFEDTTMEKRFKGTKKIKSKVRKRSTVTRHVIEVVMVIDHLIFDFWLKAFANDVDAARDAVRTYYELVCNNMDLRYSSITNLNIDIVPLQIVILEDDKDSSWDSYTTDSSTGRTYLIDVLKSLDAFQAWVQKHLHDLKDYDHVMAFTRGDLEVFNGTHFGYGLVGAARSSAYMDTSVVCRYPFAAVSVIEDGIMGDVSSSASHELGHSLGLIHDGLFSECKDSSQYTMSATRNKRFMKEEIAVNPWTFSSCSKLSLQNSLQRLLSDEFDCTLRGTYNVSEVKRVMDHVQPGYLYDTQEQCKIAYGFDSYRCFPLTEDICWNDMFCKGPDDACYSVHVLSGSICAYGKWCYKGSCTDIDPKYLPSQETTTVMATTVMATTTKVGTKKTTLTTTLATTTPSSSCDWMCQFSAWIKTIMG</sequence>
<feature type="binding site" evidence="8">
    <location>
        <position position="380"/>
    </location>
    <ligand>
        <name>Zn(2+)</name>
        <dbReference type="ChEBI" id="CHEBI:29105"/>
        <note>catalytic</note>
    </ligand>
</feature>